<feature type="transmembrane region" description="Helical" evidence="7">
    <location>
        <begin position="341"/>
        <end position="363"/>
    </location>
</feature>
<comment type="subcellular location">
    <subcellularLocation>
        <location evidence="1">Cell membrane</location>
        <topology evidence="1">Multi-pass membrane protein</topology>
    </subcellularLocation>
</comment>
<comment type="caution">
    <text evidence="9">The sequence shown here is derived from an EMBL/GenBank/DDBJ whole genome shotgun (WGS) entry which is preliminary data.</text>
</comment>
<dbReference type="EMBL" id="LDRT01000023">
    <property type="protein sequence ID" value="KTR95864.1"/>
    <property type="molecule type" value="Genomic_DNA"/>
</dbReference>
<organism evidence="9 10">
    <name type="scientific">Microbacterium testaceum</name>
    <name type="common">Aureobacterium testaceum</name>
    <name type="synonym">Brevibacterium testaceum</name>
    <dbReference type="NCBI Taxonomy" id="2033"/>
    <lineage>
        <taxon>Bacteria</taxon>
        <taxon>Bacillati</taxon>
        <taxon>Actinomycetota</taxon>
        <taxon>Actinomycetes</taxon>
        <taxon>Micrococcales</taxon>
        <taxon>Microbacteriaceae</taxon>
        <taxon>Microbacterium</taxon>
    </lineage>
</organism>
<dbReference type="InterPro" id="IPR020846">
    <property type="entry name" value="MFS_dom"/>
</dbReference>
<feature type="transmembrane region" description="Helical" evidence="7">
    <location>
        <begin position="89"/>
        <end position="119"/>
    </location>
</feature>
<evidence type="ECO:0000313" key="10">
    <source>
        <dbReference type="Proteomes" id="UP000075025"/>
    </source>
</evidence>
<keyword evidence="2" id="KW-0813">Transport</keyword>
<feature type="transmembrane region" description="Helical" evidence="7">
    <location>
        <begin position="310"/>
        <end position="329"/>
    </location>
</feature>
<dbReference type="SUPFAM" id="SSF103473">
    <property type="entry name" value="MFS general substrate transporter"/>
    <property type="match status" value="1"/>
</dbReference>
<dbReference type="Gene3D" id="1.20.1250.20">
    <property type="entry name" value="MFS general substrate transporter like domains"/>
    <property type="match status" value="1"/>
</dbReference>
<keyword evidence="5 7" id="KW-1133">Transmembrane helix</keyword>
<dbReference type="Proteomes" id="UP000075025">
    <property type="component" value="Unassembled WGS sequence"/>
</dbReference>
<feature type="transmembrane region" description="Helical" evidence="7">
    <location>
        <begin position="161"/>
        <end position="188"/>
    </location>
</feature>
<feature type="transmembrane region" description="Helical" evidence="7">
    <location>
        <begin position="256"/>
        <end position="275"/>
    </location>
</feature>
<evidence type="ECO:0000256" key="6">
    <source>
        <dbReference type="ARBA" id="ARBA00023136"/>
    </source>
</evidence>
<evidence type="ECO:0000256" key="4">
    <source>
        <dbReference type="ARBA" id="ARBA00022692"/>
    </source>
</evidence>
<gene>
    <name evidence="9" type="ORF">NS220_04570</name>
</gene>
<keyword evidence="6 7" id="KW-0472">Membrane</keyword>
<proteinExistence type="predicted"/>
<feature type="transmembrane region" description="Helical" evidence="7">
    <location>
        <begin position="223"/>
        <end position="244"/>
    </location>
</feature>
<evidence type="ECO:0000256" key="7">
    <source>
        <dbReference type="SAM" id="Phobius"/>
    </source>
</evidence>
<dbReference type="GO" id="GO:0022857">
    <property type="term" value="F:transmembrane transporter activity"/>
    <property type="evidence" value="ECO:0007669"/>
    <property type="project" value="InterPro"/>
</dbReference>
<accession>A0A147F0A2</accession>
<dbReference type="PATRIC" id="fig|2033.6.peg.1763"/>
<dbReference type="PROSITE" id="PS50850">
    <property type="entry name" value="MFS"/>
    <property type="match status" value="1"/>
</dbReference>
<feature type="domain" description="Major facilitator superfamily (MFS) profile" evidence="8">
    <location>
        <begin position="220"/>
        <end position="404"/>
    </location>
</feature>
<feature type="transmembrane region" description="Helical" evidence="7">
    <location>
        <begin position="375"/>
        <end position="396"/>
    </location>
</feature>
<sequence length="404" mass="41407">MAYRAEDGRSFGWLWGATVGAALGDGLSMTAFPLLVASQTRDPFIVSLLQVATGLPWLLFGLLAGALVDRWDRRAVMWRTDLARLCIALSLGVLVALGHAPVAVVLLAAFLLACGSTLIRSAAPALLPTLVARDKLAHANGRLQAGSTVSGSFLGPAAGSVLYSLSAAVPFLAQTFALVVSTVCVWRLPATLVPSASRTGRSSIWAEATDGVRWLAAHRVLRSIAVGTILLAASTGVLLAVLVIHVLEFLRLPPVGYGVLISVYAGGSLAGSLLTARLRHALGTNRCLLCSALLGTVSIAALAMAPSAVLAGGALFALGVATMLWNILAVTVRQELTPNHLLGRVTSAFTVAGVGTAPIAAPLGGIVASLANTSVAISGAALLCAFACITVGRLPYLDGTKRAE</sequence>
<evidence type="ECO:0000256" key="1">
    <source>
        <dbReference type="ARBA" id="ARBA00004651"/>
    </source>
</evidence>
<dbReference type="InterPro" id="IPR010290">
    <property type="entry name" value="TM_effector"/>
</dbReference>
<feature type="transmembrane region" description="Helical" evidence="7">
    <location>
        <begin position="44"/>
        <end position="68"/>
    </location>
</feature>
<dbReference type="Pfam" id="PF05977">
    <property type="entry name" value="MFS_3"/>
    <property type="match status" value="1"/>
</dbReference>
<feature type="transmembrane region" description="Helical" evidence="7">
    <location>
        <begin position="12"/>
        <end position="32"/>
    </location>
</feature>
<evidence type="ECO:0000259" key="8">
    <source>
        <dbReference type="PROSITE" id="PS50850"/>
    </source>
</evidence>
<dbReference type="GO" id="GO:0005886">
    <property type="term" value="C:plasma membrane"/>
    <property type="evidence" value="ECO:0007669"/>
    <property type="project" value="UniProtKB-SubCell"/>
</dbReference>
<protein>
    <recommendedName>
        <fullName evidence="8">Major facilitator superfamily (MFS) profile domain-containing protein</fullName>
    </recommendedName>
</protein>
<keyword evidence="4 7" id="KW-0812">Transmembrane</keyword>
<evidence type="ECO:0000256" key="2">
    <source>
        <dbReference type="ARBA" id="ARBA00022448"/>
    </source>
</evidence>
<dbReference type="CDD" id="cd06173">
    <property type="entry name" value="MFS_MefA_like"/>
    <property type="match status" value="1"/>
</dbReference>
<feature type="transmembrane region" description="Helical" evidence="7">
    <location>
        <begin position="287"/>
        <end position="304"/>
    </location>
</feature>
<reference evidence="9 10" key="1">
    <citation type="journal article" date="2016" name="Front. Microbiol.">
        <title>Genomic Resource of Rice Seed Associated Bacteria.</title>
        <authorList>
            <person name="Midha S."/>
            <person name="Bansal K."/>
            <person name="Sharma S."/>
            <person name="Kumar N."/>
            <person name="Patil P.P."/>
            <person name="Chaudhry V."/>
            <person name="Patil P.B."/>
        </authorList>
    </citation>
    <scope>NUCLEOTIDE SEQUENCE [LARGE SCALE GENOMIC DNA]</scope>
    <source>
        <strain evidence="9 10">NS220</strain>
    </source>
</reference>
<evidence type="ECO:0000313" key="9">
    <source>
        <dbReference type="EMBL" id="KTR95864.1"/>
    </source>
</evidence>
<dbReference type="InterPro" id="IPR036259">
    <property type="entry name" value="MFS_trans_sf"/>
</dbReference>
<dbReference type="AlphaFoldDB" id="A0A147F0A2"/>
<dbReference type="PANTHER" id="PTHR23513">
    <property type="entry name" value="INTEGRAL MEMBRANE EFFLUX PROTEIN-RELATED"/>
    <property type="match status" value="1"/>
</dbReference>
<keyword evidence="3" id="KW-1003">Cell membrane</keyword>
<dbReference type="PANTHER" id="PTHR23513:SF6">
    <property type="entry name" value="MAJOR FACILITATOR SUPERFAMILY ASSOCIATED DOMAIN-CONTAINING PROTEIN"/>
    <property type="match status" value="1"/>
</dbReference>
<evidence type="ECO:0000256" key="5">
    <source>
        <dbReference type="ARBA" id="ARBA00022989"/>
    </source>
</evidence>
<evidence type="ECO:0000256" key="3">
    <source>
        <dbReference type="ARBA" id="ARBA00022475"/>
    </source>
</evidence>
<name>A0A147F0A2_MICTE</name>